<accession>A0A397JK31</accession>
<evidence type="ECO:0000313" key="1">
    <source>
        <dbReference type="EMBL" id="RHZ85323.1"/>
    </source>
</evidence>
<sequence length="163" mass="19187">MDNKMLFKLKIAANELELEELSQKLKIILSDQLKIHFNFIFAYSIFKNDKFKNLEKKLHRILPYTGNWKNDQPVGSVILPPRFFIKQELPSRVNKLYSNNNTSKIEGTNEIIGGFNPLTWGKTKKGHMKTNKIFMFSFKDCNIQNSILSRVKNEREMAFSRKR</sequence>
<evidence type="ECO:0000313" key="2">
    <source>
        <dbReference type="Proteomes" id="UP000266861"/>
    </source>
</evidence>
<gene>
    <name evidence="1" type="ORF">Glove_67g103</name>
</gene>
<protein>
    <submittedName>
        <fullName evidence="1">Uncharacterized protein</fullName>
    </submittedName>
</protein>
<name>A0A397JK31_9GLOM</name>
<dbReference type="Proteomes" id="UP000266861">
    <property type="component" value="Unassembled WGS sequence"/>
</dbReference>
<reference evidence="1 2" key="1">
    <citation type="submission" date="2018-08" db="EMBL/GenBank/DDBJ databases">
        <title>Genome and evolution of the arbuscular mycorrhizal fungus Diversispora epigaea (formerly Glomus versiforme) and its bacterial endosymbionts.</title>
        <authorList>
            <person name="Sun X."/>
            <person name="Fei Z."/>
            <person name="Harrison M."/>
        </authorList>
    </citation>
    <scope>NUCLEOTIDE SEQUENCE [LARGE SCALE GENOMIC DNA]</scope>
    <source>
        <strain evidence="1 2">IT104</strain>
    </source>
</reference>
<dbReference type="OrthoDB" id="2354022at2759"/>
<proteinExistence type="predicted"/>
<comment type="caution">
    <text evidence="1">The sequence shown here is derived from an EMBL/GenBank/DDBJ whole genome shotgun (WGS) entry which is preliminary data.</text>
</comment>
<keyword evidence="2" id="KW-1185">Reference proteome</keyword>
<dbReference type="EMBL" id="PQFF01000064">
    <property type="protein sequence ID" value="RHZ85323.1"/>
    <property type="molecule type" value="Genomic_DNA"/>
</dbReference>
<organism evidence="1 2">
    <name type="scientific">Diversispora epigaea</name>
    <dbReference type="NCBI Taxonomy" id="1348612"/>
    <lineage>
        <taxon>Eukaryota</taxon>
        <taxon>Fungi</taxon>
        <taxon>Fungi incertae sedis</taxon>
        <taxon>Mucoromycota</taxon>
        <taxon>Glomeromycotina</taxon>
        <taxon>Glomeromycetes</taxon>
        <taxon>Diversisporales</taxon>
        <taxon>Diversisporaceae</taxon>
        <taxon>Diversispora</taxon>
    </lineage>
</organism>
<dbReference type="AlphaFoldDB" id="A0A397JK31"/>